<evidence type="ECO:0000256" key="1">
    <source>
        <dbReference type="ARBA" id="ARBA00023015"/>
    </source>
</evidence>
<reference evidence="5" key="1">
    <citation type="journal article" date="2014" name="Int. J. Syst. Evol. Microbiol.">
        <title>Complete genome sequence of Corynebacterium casei LMG S-19264T (=DSM 44701T), isolated from a smear-ripened cheese.</title>
        <authorList>
            <consortium name="US DOE Joint Genome Institute (JGI-PGF)"/>
            <person name="Walter F."/>
            <person name="Albersmeier A."/>
            <person name="Kalinowski J."/>
            <person name="Ruckert C."/>
        </authorList>
    </citation>
    <scope>NUCLEOTIDE SEQUENCE</scope>
    <source>
        <strain evidence="5">KCTC 12870</strain>
    </source>
</reference>
<dbReference type="AlphaFoldDB" id="A0A8J3DI54"/>
<accession>A0A8J3DI54</accession>
<keyword evidence="2" id="KW-0238">DNA-binding</keyword>
<name>A0A8J3DI54_9BACT</name>
<evidence type="ECO:0000259" key="4">
    <source>
        <dbReference type="Pfam" id="PF13377"/>
    </source>
</evidence>
<dbReference type="GO" id="GO:0000976">
    <property type="term" value="F:transcription cis-regulatory region binding"/>
    <property type="evidence" value="ECO:0007669"/>
    <property type="project" value="TreeGrafter"/>
</dbReference>
<dbReference type="Gene3D" id="3.40.50.2300">
    <property type="match status" value="2"/>
</dbReference>
<feature type="domain" description="Transcriptional regulator LacI/GalR-like sensor" evidence="4">
    <location>
        <begin position="142"/>
        <end position="301"/>
    </location>
</feature>
<keyword evidence="3" id="KW-0804">Transcription</keyword>
<dbReference type="Proteomes" id="UP000642829">
    <property type="component" value="Unassembled WGS sequence"/>
</dbReference>
<reference evidence="5" key="2">
    <citation type="submission" date="2020-09" db="EMBL/GenBank/DDBJ databases">
        <authorList>
            <person name="Sun Q."/>
            <person name="Kim S."/>
        </authorList>
    </citation>
    <scope>NUCLEOTIDE SEQUENCE</scope>
    <source>
        <strain evidence="5">KCTC 12870</strain>
    </source>
</reference>
<dbReference type="Pfam" id="PF13377">
    <property type="entry name" value="Peripla_BP_3"/>
    <property type="match status" value="1"/>
</dbReference>
<dbReference type="PANTHER" id="PTHR30146">
    <property type="entry name" value="LACI-RELATED TRANSCRIPTIONAL REPRESSOR"/>
    <property type="match status" value="1"/>
</dbReference>
<keyword evidence="6" id="KW-1185">Reference proteome</keyword>
<gene>
    <name evidence="5" type="primary">ganR</name>
    <name evidence="5" type="ORF">GCM10007047_22560</name>
</gene>
<evidence type="ECO:0000256" key="2">
    <source>
        <dbReference type="ARBA" id="ARBA00023125"/>
    </source>
</evidence>
<evidence type="ECO:0000313" key="6">
    <source>
        <dbReference type="Proteomes" id="UP000642829"/>
    </source>
</evidence>
<dbReference type="InterPro" id="IPR046335">
    <property type="entry name" value="LacI/GalR-like_sensor"/>
</dbReference>
<dbReference type="GO" id="GO:0003700">
    <property type="term" value="F:DNA-binding transcription factor activity"/>
    <property type="evidence" value="ECO:0007669"/>
    <property type="project" value="TreeGrafter"/>
</dbReference>
<dbReference type="SUPFAM" id="SSF53822">
    <property type="entry name" value="Periplasmic binding protein-like I"/>
    <property type="match status" value="1"/>
</dbReference>
<evidence type="ECO:0000256" key="3">
    <source>
        <dbReference type="ARBA" id="ARBA00023163"/>
    </source>
</evidence>
<dbReference type="CDD" id="cd06267">
    <property type="entry name" value="PBP1_LacI_sugar_binding-like"/>
    <property type="match status" value="1"/>
</dbReference>
<keyword evidence="1" id="KW-0805">Transcription regulation</keyword>
<dbReference type="PANTHER" id="PTHR30146:SF109">
    <property type="entry name" value="HTH-TYPE TRANSCRIPTIONAL REGULATOR GALS"/>
    <property type="match status" value="1"/>
</dbReference>
<dbReference type="InterPro" id="IPR028082">
    <property type="entry name" value="Peripla_BP_I"/>
</dbReference>
<dbReference type="EMBL" id="BMXG01000013">
    <property type="protein sequence ID" value="GHC05090.1"/>
    <property type="molecule type" value="Genomic_DNA"/>
</dbReference>
<evidence type="ECO:0000313" key="5">
    <source>
        <dbReference type="EMBL" id="GHC05090.1"/>
    </source>
</evidence>
<comment type="caution">
    <text evidence="5">The sequence shown here is derived from an EMBL/GenBank/DDBJ whole genome shotgun (WGS) entry which is preliminary data.</text>
</comment>
<proteinExistence type="predicted"/>
<sequence length="306" mass="35061">MGDETREKIFRAAIELRYKMRSDQRIDSRKRQIGYLLLDLDFAYRDSFYSGSLVRQIKMIEESFDFNVQIYTYPRDQFDRMLYKAVCGDYCDALVLSRYGGEELVNELVERLPIPLVYLDDSHGLKCSSLSPNMDAMGRIAAEHLYQKGYRKFAVFGGYLSDYRGMRGLGFVNFLKELGIPSKDIIIYDEEYGFNGGRMMALQLIKQLTREPVGVFSHDDDVGFSALQAFQEQRISVPNQVGIIGCNNAVHSPYTYPPLSSIDLMANDHAQTLLRMLTNSMKENRIDTIRTPLKLIPRGSTMLTPD</sequence>
<protein>
    <submittedName>
        <fullName evidence="5">HTH-type transcriptional regulator GanR</fullName>
    </submittedName>
</protein>
<organism evidence="5 6">
    <name type="scientific">Cerasicoccus arenae</name>
    <dbReference type="NCBI Taxonomy" id="424488"/>
    <lineage>
        <taxon>Bacteria</taxon>
        <taxon>Pseudomonadati</taxon>
        <taxon>Verrucomicrobiota</taxon>
        <taxon>Opitutia</taxon>
        <taxon>Puniceicoccales</taxon>
        <taxon>Cerasicoccaceae</taxon>
        <taxon>Cerasicoccus</taxon>
    </lineage>
</organism>